<dbReference type="EMBL" id="VLTJ01000029">
    <property type="protein sequence ID" value="TSH92737.1"/>
    <property type="molecule type" value="Genomic_DNA"/>
</dbReference>
<dbReference type="RefSeq" id="WP_143949103.1">
    <property type="nucleotide sequence ID" value="NZ_BAABMB010000001.1"/>
</dbReference>
<keyword evidence="1" id="KW-0812">Transmembrane</keyword>
<keyword evidence="1" id="KW-0472">Membrane</keyword>
<keyword evidence="1" id="KW-1133">Transmembrane helix</keyword>
<protein>
    <submittedName>
        <fullName evidence="2">Uncharacterized protein</fullName>
    </submittedName>
</protein>
<feature type="transmembrane region" description="Helical" evidence="1">
    <location>
        <begin position="38"/>
        <end position="56"/>
    </location>
</feature>
<dbReference type="Proteomes" id="UP000318405">
    <property type="component" value="Unassembled WGS sequence"/>
</dbReference>
<feature type="transmembrane region" description="Helical" evidence="1">
    <location>
        <begin position="9"/>
        <end position="32"/>
    </location>
</feature>
<evidence type="ECO:0000256" key="1">
    <source>
        <dbReference type="SAM" id="Phobius"/>
    </source>
</evidence>
<dbReference type="AlphaFoldDB" id="A0A556AIN3"/>
<keyword evidence="3" id="KW-1185">Reference proteome</keyword>
<sequence>MEQFPTIKLLVEHGTAIAVLVAVLPLIGAWAAFELLSLHWLVLAAGLVSSAVLLLIMKSYVELVRVVSEMLLPK</sequence>
<reference evidence="2 3" key="1">
    <citation type="submission" date="2019-07" db="EMBL/GenBank/DDBJ databases">
        <title>Qingshengfaniella alkalisoli gen. nov., sp. nov., isolated from saline soil.</title>
        <authorList>
            <person name="Xu L."/>
            <person name="Huang X.-X."/>
            <person name="Sun J.-Q."/>
        </authorList>
    </citation>
    <scope>NUCLEOTIDE SEQUENCE [LARGE SCALE GENOMIC DNA]</scope>
    <source>
        <strain evidence="2 3">DSM 27279</strain>
    </source>
</reference>
<accession>A0A556AIN3</accession>
<evidence type="ECO:0000313" key="3">
    <source>
        <dbReference type="Proteomes" id="UP000318405"/>
    </source>
</evidence>
<gene>
    <name evidence="2" type="ORF">FOZ76_15110</name>
</gene>
<organism evidence="2 3">
    <name type="scientific">Verticiella sediminum</name>
    <dbReference type="NCBI Taxonomy" id="1247510"/>
    <lineage>
        <taxon>Bacteria</taxon>
        <taxon>Pseudomonadati</taxon>
        <taxon>Pseudomonadota</taxon>
        <taxon>Betaproteobacteria</taxon>
        <taxon>Burkholderiales</taxon>
        <taxon>Alcaligenaceae</taxon>
        <taxon>Verticiella</taxon>
    </lineage>
</organism>
<proteinExistence type="predicted"/>
<evidence type="ECO:0000313" key="2">
    <source>
        <dbReference type="EMBL" id="TSH92737.1"/>
    </source>
</evidence>
<comment type="caution">
    <text evidence="2">The sequence shown here is derived from an EMBL/GenBank/DDBJ whole genome shotgun (WGS) entry which is preliminary data.</text>
</comment>
<name>A0A556AIN3_9BURK</name>